<dbReference type="Pfam" id="PF02637">
    <property type="entry name" value="GatB_Yqey"/>
    <property type="match status" value="1"/>
</dbReference>
<dbReference type="eggNOG" id="COG0064">
    <property type="taxonomic scope" value="Bacteria"/>
</dbReference>
<sequence>MVNYVPVIGLEIHAQLLTKTKIFCSCEVDFGGEQNTRCCPVCTGLPGTLPVINQQVVKYGIKAALALGCGVGSFTKIDRKNYFYPDLPKAYQISQFDLPICLSGKVKIEADLGEKYVRIHHAHIEEDAGKLIHDDIENTSLADYNRCGVPLLEIVSEPDMNSAEEARAYIEKVAGLLQYAGVSLCKMEEGSLRADVNISLRRAESNTLGTKVEIKNLNSLKSIVRAIDYEIERQTKLLNNGEEIVQETRKFNDNRGITVPMRSKEDAHDYRYFKEPDVMPIVITDEDIETIKAELPVLIDERMEIYLNSYGLNQADANILVADKAISDFYNEAVTSYSNYKAVANFVVVELLKYVNEGELDSKNIPFTAEAFAHLVKMAEEDIVNRNNAKAILKLMLEENKSPEQIAKEEGFLMNDNQEEIKEVVLGVVEEFTAEVEGYLAGKEKLFGFLMGQCSKRLAGRANPKTIKGLLEEELMKRK</sequence>
<comment type="function">
    <text evidence="7 10">Allows the formation of correctly charged Asn-tRNA(Asn) or Gln-tRNA(Gln) through the transamidation of misacylated Asp-tRNA(Asn) or Glu-tRNA(Gln) in organisms which lack either or both of asparaginyl-tRNA or glutaminyl-tRNA synthetases. The reaction takes place in the presence of glutamine and ATP through an activated phospho-Asp-tRNA(Asn) or phospho-Glu-tRNA(Gln).</text>
</comment>
<evidence type="ECO:0000256" key="5">
    <source>
        <dbReference type="ARBA" id="ARBA00022840"/>
    </source>
</evidence>
<evidence type="ECO:0000256" key="4">
    <source>
        <dbReference type="ARBA" id="ARBA00022741"/>
    </source>
</evidence>
<evidence type="ECO:0000256" key="9">
    <source>
        <dbReference type="ARBA" id="ARBA00047913"/>
    </source>
</evidence>
<dbReference type="AlphaFoldDB" id="F2JNM3"/>
<evidence type="ECO:0000259" key="11">
    <source>
        <dbReference type="SMART" id="SM00845"/>
    </source>
</evidence>
<keyword evidence="13" id="KW-1185">Reference proteome</keyword>
<dbReference type="SUPFAM" id="SSF55931">
    <property type="entry name" value="Glutamine synthetase/guanido kinase"/>
    <property type="match status" value="1"/>
</dbReference>
<evidence type="ECO:0000256" key="3">
    <source>
        <dbReference type="ARBA" id="ARBA00022598"/>
    </source>
</evidence>
<dbReference type="InterPro" id="IPR003789">
    <property type="entry name" value="Asn/Gln_tRNA_amidoTrase-B-like"/>
</dbReference>
<dbReference type="HOGENOM" id="CLU_019240_0_0_9"/>
<dbReference type="InterPro" id="IPR014746">
    <property type="entry name" value="Gln_synth/guanido_kin_cat_dom"/>
</dbReference>
<dbReference type="KEGG" id="cle:Clole_4240"/>
<dbReference type="PANTHER" id="PTHR11659">
    <property type="entry name" value="GLUTAMYL-TRNA GLN AMIDOTRANSFERASE SUBUNIT B MITOCHONDRIAL AND PROKARYOTIC PET112-RELATED"/>
    <property type="match status" value="1"/>
</dbReference>
<gene>
    <name evidence="10" type="primary">gatB</name>
    <name evidence="12" type="ordered locus">Clole_4240</name>
</gene>
<dbReference type="InterPro" id="IPR006075">
    <property type="entry name" value="Asn/Gln-tRNA_Trfase_suB/E_cat"/>
</dbReference>
<dbReference type="Proteomes" id="UP000008467">
    <property type="component" value="Chromosome"/>
</dbReference>
<dbReference type="PANTHER" id="PTHR11659:SF4">
    <property type="entry name" value="ASPARTYL_GLUTAMYL-TRNA(GLN) AMIDOTRANSFERASE SUBUNIT B_E CATALYTIC DOMAIN-CONTAINING PROTEIN"/>
    <property type="match status" value="1"/>
</dbReference>
<feature type="domain" description="Asn/Gln amidotransferase" evidence="11">
    <location>
        <begin position="328"/>
        <end position="475"/>
    </location>
</feature>
<dbReference type="Pfam" id="PF02934">
    <property type="entry name" value="GatB_N"/>
    <property type="match status" value="1"/>
</dbReference>
<dbReference type="EC" id="6.3.5.-" evidence="10"/>
<keyword evidence="5 10" id="KW-0067">ATP-binding</keyword>
<evidence type="ECO:0000256" key="7">
    <source>
        <dbReference type="ARBA" id="ARBA00024799"/>
    </source>
</evidence>
<dbReference type="InterPro" id="IPR017958">
    <property type="entry name" value="Gln-tRNA_amidoTrfase_suB_CS"/>
</dbReference>
<dbReference type="NCBIfam" id="NF004014">
    <property type="entry name" value="PRK05477.1-4"/>
    <property type="match status" value="1"/>
</dbReference>
<dbReference type="InterPro" id="IPR004413">
    <property type="entry name" value="GatB"/>
</dbReference>
<dbReference type="NCBIfam" id="NF004012">
    <property type="entry name" value="PRK05477.1-2"/>
    <property type="match status" value="1"/>
</dbReference>
<dbReference type="InterPro" id="IPR017959">
    <property type="entry name" value="Asn/Gln-tRNA_amidoTrfase_suB/E"/>
</dbReference>
<dbReference type="GO" id="GO:0005524">
    <property type="term" value="F:ATP binding"/>
    <property type="evidence" value="ECO:0007669"/>
    <property type="project" value="UniProtKB-KW"/>
</dbReference>
<reference evidence="12 13" key="1">
    <citation type="journal article" date="2011" name="J. Bacteriol.">
        <title>Complete genome sequence of the cellulose-degrading bacterium Cellulosilyticum lentocellum.</title>
        <authorList>
            <consortium name="US DOE Joint Genome Institute"/>
            <person name="Miller D.A."/>
            <person name="Suen G."/>
            <person name="Bruce D."/>
            <person name="Copeland A."/>
            <person name="Cheng J.F."/>
            <person name="Detter C."/>
            <person name="Goodwin L.A."/>
            <person name="Han C.S."/>
            <person name="Hauser L.J."/>
            <person name="Land M.L."/>
            <person name="Lapidus A."/>
            <person name="Lucas S."/>
            <person name="Meincke L."/>
            <person name="Pitluck S."/>
            <person name="Tapia R."/>
            <person name="Teshima H."/>
            <person name="Woyke T."/>
            <person name="Fox B.G."/>
            <person name="Angert E.R."/>
            <person name="Currie C.R."/>
        </authorList>
    </citation>
    <scope>NUCLEOTIDE SEQUENCE [LARGE SCALE GENOMIC DNA]</scope>
    <source>
        <strain evidence="13">ATCC 49066 / DSM 5427 / NCIMB 11756 / RHM5</strain>
    </source>
</reference>
<dbReference type="STRING" id="642492.Clole_4240"/>
<keyword evidence="4 10" id="KW-0547">Nucleotide-binding</keyword>
<dbReference type="GO" id="GO:0006412">
    <property type="term" value="P:translation"/>
    <property type="evidence" value="ECO:0007669"/>
    <property type="project" value="UniProtKB-UniRule"/>
</dbReference>
<dbReference type="GO" id="GO:0050566">
    <property type="term" value="F:asparaginyl-tRNA synthase (glutamine-hydrolyzing) activity"/>
    <property type="evidence" value="ECO:0007669"/>
    <property type="project" value="RHEA"/>
</dbReference>
<protein>
    <recommendedName>
        <fullName evidence="10">Aspartyl/glutamyl-tRNA(Asn/Gln) amidotransferase subunit B</fullName>
        <shortName evidence="10">Asp/Glu-ADT subunit B</shortName>
        <ecNumber evidence="10">6.3.5.-</ecNumber>
    </recommendedName>
</protein>
<dbReference type="GO" id="GO:0050567">
    <property type="term" value="F:glutaminyl-tRNA synthase (glutamine-hydrolyzing) activity"/>
    <property type="evidence" value="ECO:0007669"/>
    <property type="project" value="UniProtKB-UniRule"/>
</dbReference>
<dbReference type="Gene3D" id="1.10.10.410">
    <property type="match status" value="1"/>
</dbReference>
<evidence type="ECO:0000256" key="10">
    <source>
        <dbReference type="HAMAP-Rule" id="MF_00121"/>
    </source>
</evidence>
<keyword evidence="12" id="KW-0808">Transferase</keyword>
<dbReference type="EMBL" id="CP002582">
    <property type="protein sequence ID" value="ADZ85912.1"/>
    <property type="molecule type" value="Genomic_DNA"/>
</dbReference>
<keyword evidence="6 10" id="KW-0648">Protein biosynthesis</keyword>
<dbReference type="SUPFAM" id="SSF89095">
    <property type="entry name" value="GatB/YqeY motif"/>
    <property type="match status" value="1"/>
</dbReference>
<keyword evidence="3 10" id="KW-0436">Ligase</keyword>
<dbReference type="NCBIfam" id="TIGR00133">
    <property type="entry name" value="gatB"/>
    <property type="match status" value="1"/>
</dbReference>
<dbReference type="PROSITE" id="PS01234">
    <property type="entry name" value="GATB"/>
    <property type="match status" value="1"/>
</dbReference>
<name>F2JNM3_CELLD</name>
<evidence type="ECO:0000256" key="2">
    <source>
        <dbReference type="ARBA" id="ARBA00011123"/>
    </source>
</evidence>
<comment type="subunit">
    <text evidence="2 10">Heterotrimer of A, B and C subunits.</text>
</comment>
<evidence type="ECO:0000313" key="13">
    <source>
        <dbReference type="Proteomes" id="UP000008467"/>
    </source>
</evidence>
<evidence type="ECO:0000256" key="1">
    <source>
        <dbReference type="ARBA" id="ARBA00005306"/>
    </source>
</evidence>
<comment type="catalytic activity">
    <reaction evidence="8 10">
        <text>L-aspartyl-tRNA(Asn) + L-glutamine + ATP + H2O = L-asparaginyl-tRNA(Asn) + L-glutamate + ADP + phosphate + 2 H(+)</text>
        <dbReference type="Rhea" id="RHEA:14513"/>
        <dbReference type="Rhea" id="RHEA-COMP:9674"/>
        <dbReference type="Rhea" id="RHEA-COMP:9677"/>
        <dbReference type="ChEBI" id="CHEBI:15377"/>
        <dbReference type="ChEBI" id="CHEBI:15378"/>
        <dbReference type="ChEBI" id="CHEBI:29985"/>
        <dbReference type="ChEBI" id="CHEBI:30616"/>
        <dbReference type="ChEBI" id="CHEBI:43474"/>
        <dbReference type="ChEBI" id="CHEBI:58359"/>
        <dbReference type="ChEBI" id="CHEBI:78515"/>
        <dbReference type="ChEBI" id="CHEBI:78516"/>
        <dbReference type="ChEBI" id="CHEBI:456216"/>
    </reaction>
</comment>
<organism evidence="12 13">
    <name type="scientific">Cellulosilyticum lentocellum (strain ATCC 49066 / DSM 5427 / NCIMB 11756 / RHM5)</name>
    <name type="common">Clostridium lentocellum</name>
    <dbReference type="NCBI Taxonomy" id="642492"/>
    <lineage>
        <taxon>Bacteria</taxon>
        <taxon>Bacillati</taxon>
        <taxon>Bacillota</taxon>
        <taxon>Clostridia</taxon>
        <taxon>Lachnospirales</taxon>
        <taxon>Cellulosilyticaceae</taxon>
        <taxon>Cellulosilyticum</taxon>
    </lineage>
</organism>
<evidence type="ECO:0000313" key="12">
    <source>
        <dbReference type="EMBL" id="ADZ85912.1"/>
    </source>
</evidence>
<dbReference type="InterPro" id="IPR018027">
    <property type="entry name" value="Asn/Gln_amidotransferase"/>
</dbReference>
<dbReference type="GO" id="GO:0016740">
    <property type="term" value="F:transferase activity"/>
    <property type="evidence" value="ECO:0007669"/>
    <property type="project" value="UniProtKB-KW"/>
</dbReference>
<dbReference type="RefSeq" id="WP_013659182.1">
    <property type="nucleotide sequence ID" value="NC_015275.1"/>
</dbReference>
<comment type="catalytic activity">
    <reaction evidence="9 10">
        <text>L-glutamyl-tRNA(Gln) + L-glutamine + ATP + H2O = L-glutaminyl-tRNA(Gln) + L-glutamate + ADP + phosphate + H(+)</text>
        <dbReference type="Rhea" id="RHEA:17521"/>
        <dbReference type="Rhea" id="RHEA-COMP:9681"/>
        <dbReference type="Rhea" id="RHEA-COMP:9684"/>
        <dbReference type="ChEBI" id="CHEBI:15377"/>
        <dbReference type="ChEBI" id="CHEBI:15378"/>
        <dbReference type="ChEBI" id="CHEBI:29985"/>
        <dbReference type="ChEBI" id="CHEBI:30616"/>
        <dbReference type="ChEBI" id="CHEBI:43474"/>
        <dbReference type="ChEBI" id="CHEBI:58359"/>
        <dbReference type="ChEBI" id="CHEBI:78520"/>
        <dbReference type="ChEBI" id="CHEBI:78521"/>
        <dbReference type="ChEBI" id="CHEBI:456216"/>
    </reaction>
</comment>
<evidence type="ECO:0000256" key="6">
    <source>
        <dbReference type="ARBA" id="ARBA00022917"/>
    </source>
</evidence>
<dbReference type="InterPro" id="IPR023168">
    <property type="entry name" value="GatB_Yqey_C_2"/>
</dbReference>
<evidence type="ECO:0000256" key="8">
    <source>
        <dbReference type="ARBA" id="ARBA00047380"/>
    </source>
</evidence>
<dbReference type="SMART" id="SM00845">
    <property type="entry name" value="GatB_Yqey"/>
    <property type="match status" value="1"/>
</dbReference>
<comment type="similarity">
    <text evidence="1 10">Belongs to the GatB/GatE family. GatB subfamily.</text>
</comment>
<dbReference type="HAMAP" id="MF_00121">
    <property type="entry name" value="GatB"/>
    <property type="match status" value="1"/>
</dbReference>
<accession>F2JNM3</accession>
<proteinExistence type="inferred from homology"/>